<dbReference type="Gene3D" id="1.20.5.4130">
    <property type="match status" value="1"/>
</dbReference>
<protein>
    <submittedName>
        <fullName evidence="7">Late blight resistance proteinR1A-10</fullName>
    </submittedName>
</protein>
<dbReference type="Gene3D" id="1.10.8.430">
    <property type="entry name" value="Helical domain of apoptotic protease-activating factors"/>
    <property type="match status" value="1"/>
</dbReference>
<accession>A0AAW2SX43</accession>
<reference evidence="7" key="2">
    <citation type="journal article" date="2024" name="Plant">
        <title>Genomic evolution and insights into agronomic trait innovations of Sesamum species.</title>
        <authorList>
            <person name="Miao H."/>
            <person name="Wang L."/>
            <person name="Qu L."/>
            <person name="Liu H."/>
            <person name="Sun Y."/>
            <person name="Le M."/>
            <person name="Wang Q."/>
            <person name="Wei S."/>
            <person name="Zheng Y."/>
            <person name="Lin W."/>
            <person name="Duan Y."/>
            <person name="Cao H."/>
            <person name="Xiong S."/>
            <person name="Wang X."/>
            <person name="Wei L."/>
            <person name="Li C."/>
            <person name="Ma Q."/>
            <person name="Ju M."/>
            <person name="Zhao R."/>
            <person name="Li G."/>
            <person name="Mu C."/>
            <person name="Tian Q."/>
            <person name="Mei H."/>
            <person name="Zhang T."/>
            <person name="Gao T."/>
            <person name="Zhang H."/>
        </authorList>
    </citation>
    <scope>NUCLEOTIDE SEQUENCE</scope>
    <source>
        <strain evidence="7">KEN8</strain>
    </source>
</reference>
<dbReference type="SUPFAM" id="SSF52540">
    <property type="entry name" value="P-loop containing nucleoside triphosphate hydrolases"/>
    <property type="match status" value="1"/>
</dbReference>
<evidence type="ECO:0000313" key="7">
    <source>
        <dbReference type="EMBL" id="KAL0397250.1"/>
    </source>
</evidence>
<keyword evidence="5" id="KW-0067">ATP-binding</keyword>
<dbReference type="FunFam" id="3.40.50.300:FF:001091">
    <property type="entry name" value="Probable disease resistance protein At1g61300"/>
    <property type="match status" value="1"/>
</dbReference>
<comment type="similarity">
    <text evidence="1">Belongs to the disease resistance NB-LRR family.</text>
</comment>
<dbReference type="Gene3D" id="3.40.50.300">
    <property type="entry name" value="P-loop containing nucleotide triphosphate hydrolases"/>
    <property type="match status" value="1"/>
</dbReference>
<feature type="domain" description="NB-ARC" evidence="6">
    <location>
        <begin position="178"/>
        <end position="346"/>
    </location>
</feature>
<dbReference type="Pfam" id="PF00931">
    <property type="entry name" value="NB-ARC"/>
    <property type="match status" value="1"/>
</dbReference>
<dbReference type="PRINTS" id="PR00364">
    <property type="entry name" value="DISEASERSIST"/>
</dbReference>
<sequence length="405" mass="45918">MAYAALVSLSQTLEQMMHYRKFCYIPPSEEQLLEPLREKLSFLQTFLEDHLRIGGETVEGLEGRIRDSAYRVEDIIESHVSDQISSQGDPYGVKKGLKQLTYAIQKAASSLISCKRSMELHNMADLQKVMEQLDSIIEQVMSIQKSSKVEDLQCSYTSAPASSGGVPNDGNKMVGFDEDIRALKARLCGESSKLQIISIVGMGGIGKTTLARNIFNDSLVEYYFHTRVWITVSQDYRLRELLLASLTDRKTVDLSNKTDEELAEHLYKSLKGRTYLIVMDDMWSATTWDDVRRLFPDDNNGSRVLITTRLSDVAVYASSSPLHQMRFLDEEWSWSLLRDKVFEQQSCPIEFERIGRTIAKSCGGLPLAIVLVAGFLTKMDRTQYHWEMIAENMISCPKTLPSMDS</sequence>
<keyword evidence="3" id="KW-0547">Nucleotide-binding</keyword>
<dbReference type="GO" id="GO:0006952">
    <property type="term" value="P:defense response"/>
    <property type="evidence" value="ECO:0007669"/>
    <property type="project" value="UniProtKB-KW"/>
</dbReference>
<gene>
    <name evidence="7" type="ORF">Scaly_0173400</name>
</gene>
<dbReference type="EMBL" id="JACGWM010000001">
    <property type="protein sequence ID" value="KAL0397250.1"/>
    <property type="molecule type" value="Genomic_DNA"/>
</dbReference>
<dbReference type="InterPro" id="IPR027417">
    <property type="entry name" value="P-loop_NTPase"/>
</dbReference>
<evidence type="ECO:0000256" key="4">
    <source>
        <dbReference type="ARBA" id="ARBA00022821"/>
    </source>
</evidence>
<organism evidence="7">
    <name type="scientific">Sesamum calycinum</name>
    <dbReference type="NCBI Taxonomy" id="2727403"/>
    <lineage>
        <taxon>Eukaryota</taxon>
        <taxon>Viridiplantae</taxon>
        <taxon>Streptophyta</taxon>
        <taxon>Embryophyta</taxon>
        <taxon>Tracheophyta</taxon>
        <taxon>Spermatophyta</taxon>
        <taxon>Magnoliopsida</taxon>
        <taxon>eudicotyledons</taxon>
        <taxon>Gunneridae</taxon>
        <taxon>Pentapetalae</taxon>
        <taxon>asterids</taxon>
        <taxon>lamiids</taxon>
        <taxon>Lamiales</taxon>
        <taxon>Pedaliaceae</taxon>
        <taxon>Sesamum</taxon>
    </lineage>
</organism>
<evidence type="ECO:0000256" key="3">
    <source>
        <dbReference type="ARBA" id="ARBA00022741"/>
    </source>
</evidence>
<dbReference type="InterPro" id="IPR002182">
    <property type="entry name" value="NB-ARC"/>
</dbReference>
<dbReference type="PANTHER" id="PTHR36766">
    <property type="entry name" value="PLANT BROAD-SPECTRUM MILDEW RESISTANCE PROTEIN RPW8"/>
    <property type="match status" value="1"/>
</dbReference>
<dbReference type="PANTHER" id="PTHR36766:SF44">
    <property type="entry name" value="NBS-CODING RESISTANCE GENE ANALOG"/>
    <property type="match status" value="1"/>
</dbReference>
<dbReference type="GO" id="GO:0043531">
    <property type="term" value="F:ADP binding"/>
    <property type="evidence" value="ECO:0007669"/>
    <property type="project" value="InterPro"/>
</dbReference>
<evidence type="ECO:0000256" key="1">
    <source>
        <dbReference type="ARBA" id="ARBA00008894"/>
    </source>
</evidence>
<proteinExistence type="inferred from homology"/>
<comment type="caution">
    <text evidence="7">The sequence shown here is derived from an EMBL/GenBank/DDBJ whole genome shotgun (WGS) entry which is preliminary data.</text>
</comment>
<dbReference type="AlphaFoldDB" id="A0AAW2SX43"/>
<name>A0AAW2SX43_9LAMI</name>
<evidence type="ECO:0000259" key="6">
    <source>
        <dbReference type="Pfam" id="PF00931"/>
    </source>
</evidence>
<dbReference type="GO" id="GO:0005524">
    <property type="term" value="F:ATP binding"/>
    <property type="evidence" value="ECO:0007669"/>
    <property type="project" value="UniProtKB-KW"/>
</dbReference>
<reference evidence="7" key="1">
    <citation type="submission" date="2020-06" db="EMBL/GenBank/DDBJ databases">
        <authorList>
            <person name="Li T."/>
            <person name="Hu X."/>
            <person name="Zhang T."/>
            <person name="Song X."/>
            <person name="Zhang H."/>
            <person name="Dai N."/>
            <person name="Sheng W."/>
            <person name="Hou X."/>
            <person name="Wei L."/>
        </authorList>
    </citation>
    <scope>NUCLEOTIDE SEQUENCE</scope>
    <source>
        <strain evidence="7">KEN8</strain>
        <tissue evidence="7">Leaf</tissue>
    </source>
</reference>
<evidence type="ECO:0000256" key="2">
    <source>
        <dbReference type="ARBA" id="ARBA00022614"/>
    </source>
</evidence>
<keyword evidence="4" id="KW-0611">Plant defense</keyword>
<evidence type="ECO:0000256" key="5">
    <source>
        <dbReference type="ARBA" id="ARBA00022840"/>
    </source>
</evidence>
<keyword evidence="2" id="KW-0433">Leucine-rich repeat</keyword>
<dbReference type="InterPro" id="IPR042197">
    <property type="entry name" value="Apaf_helical"/>
</dbReference>